<protein>
    <recommendedName>
        <fullName evidence="1">Polymerase beta nucleotidyltransferase domain-containing protein</fullName>
    </recommendedName>
</protein>
<gene>
    <name evidence="2" type="ORF">ETSY1_12840</name>
</gene>
<dbReference type="SUPFAM" id="SSF81301">
    <property type="entry name" value="Nucleotidyltransferase"/>
    <property type="match status" value="1"/>
</dbReference>
<dbReference type="EMBL" id="AZHW01000385">
    <property type="protein sequence ID" value="ETW99998.1"/>
    <property type="molecule type" value="Genomic_DNA"/>
</dbReference>
<dbReference type="NCBIfam" id="NF047752">
    <property type="entry name" value="MntA_antitoxin"/>
    <property type="match status" value="1"/>
</dbReference>
<name>W4LPJ3_ENTF1</name>
<proteinExistence type="predicted"/>
<dbReference type="Pfam" id="PF18765">
    <property type="entry name" value="Polbeta"/>
    <property type="match status" value="1"/>
</dbReference>
<dbReference type="Gene3D" id="3.30.460.10">
    <property type="entry name" value="Beta Polymerase, domain 2"/>
    <property type="match status" value="1"/>
</dbReference>
<accession>W4LPJ3</accession>
<organism evidence="2 3">
    <name type="scientific">Entotheonella factor</name>
    <dbReference type="NCBI Taxonomy" id="1429438"/>
    <lineage>
        <taxon>Bacteria</taxon>
        <taxon>Pseudomonadati</taxon>
        <taxon>Nitrospinota/Tectimicrobiota group</taxon>
        <taxon>Candidatus Tectimicrobiota</taxon>
        <taxon>Candidatus Entotheonellia</taxon>
        <taxon>Candidatus Entotheonellales</taxon>
        <taxon>Candidatus Entotheonellaceae</taxon>
        <taxon>Candidatus Entotheonella</taxon>
    </lineage>
</organism>
<evidence type="ECO:0000313" key="2">
    <source>
        <dbReference type="EMBL" id="ETW99998.1"/>
    </source>
</evidence>
<comment type="caution">
    <text evidence="2">The sequence shown here is derived from an EMBL/GenBank/DDBJ whole genome shotgun (WGS) entry which is preliminary data.</text>
</comment>
<dbReference type="CDD" id="cd05403">
    <property type="entry name" value="NT_KNTase_like"/>
    <property type="match status" value="1"/>
</dbReference>
<evidence type="ECO:0000313" key="3">
    <source>
        <dbReference type="Proteomes" id="UP000019141"/>
    </source>
</evidence>
<dbReference type="InterPro" id="IPR052930">
    <property type="entry name" value="TA_antitoxin_MntA"/>
</dbReference>
<dbReference type="Proteomes" id="UP000019141">
    <property type="component" value="Unassembled WGS sequence"/>
</dbReference>
<dbReference type="HOGENOM" id="CLU_2116520_0_0_7"/>
<keyword evidence="3" id="KW-1185">Reference proteome</keyword>
<dbReference type="PANTHER" id="PTHR43852:SF3">
    <property type="entry name" value="NUCLEOTIDYLTRANSFERASE"/>
    <property type="match status" value="1"/>
</dbReference>
<reference evidence="2 3" key="1">
    <citation type="journal article" date="2014" name="Nature">
        <title>An environmental bacterial taxon with a large and distinct metabolic repertoire.</title>
        <authorList>
            <person name="Wilson M.C."/>
            <person name="Mori T."/>
            <person name="Ruckert C."/>
            <person name="Uria A.R."/>
            <person name="Helf M.J."/>
            <person name="Takada K."/>
            <person name="Gernert C."/>
            <person name="Steffens U.A."/>
            <person name="Heycke N."/>
            <person name="Schmitt S."/>
            <person name="Rinke C."/>
            <person name="Helfrich E.J."/>
            <person name="Brachmann A.O."/>
            <person name="Gurgui C."/>
            <person name="Wakimoto T."/>
            <person name="Kracht M."/>
            <person name="Crusemann M."/>
            <person name="Hentschel U."/>
            <person name="Abe I."/>
            <person name="Matsunaga S."/>
            <person name="Kalinowski J."/>
            <person name="Takeyama H."/>
            <person name="Piel J."/>
        </authorList>
    </citation>
    <scope>NUCLEOTIDE SEQUENCE [LARGE SCALE GENOMIC DNA]</scope>
    <source>
        <strain evidence="3">TSY1</strain>
    </source>
</reference>
<sequence>MISLPSRLEEAQRYSTIGTALHARFPDILALFLFGSTARGDTHVTSDIDLAIFTDPGKLLTACPSLSSYTIVTSLLRTDQVDLLWLNQAPLLLQWEVVRTGRLLFTSDAIAVAE</sequence>
<dbReference type="AlphaFoldDB" id="W4LPJ3"/>
<evidence type="ECO:0000259" key="1">
    <source>
        <dbReference type="Pfam" id="PF18765"/>
    </source>
</evidence>
<dbReference type="InterPro" id="IPR041633">
    <property type="entry name" value="Polbeta"/>
</dbReference>
<feature type="domain" description="Polymerase beta nucleotidyltransferase" evidence="1">
    <location>
        <begin position="24"/>
        <end position="108"/>
    </location>
</feature>
<dbReference type="PANTHER" id="PTHR43852">
    <property type="entry name" value="NUCLEOTIDYLTRANSFERASE"/>
    <property type="match status" value="1"/>
</dbReference>
<dbReference type="InterPro" id="IPR043519">
    <property type="entry name" value="NT_sf"/>
</dbReference>